<evidence type="ECO:0000313" key="11">
    <source>
        <dbReference type="Proteomes" id="UP000546162"/>
    </source>
</evidence>
<keyword evidence="2 7" id="KW-0813">Transport</keyword>
<evidence type="ECO:0000256" key="4">
    <source>
        <dbReference type="ARBA" id="ARBA00022692"/>
    </source>
</evidence>
<organism evidence="10 11">
    <name type="scientific">Actinoplanes octamycinicus</name>
    <dbReference type="NCBI Taxonomy" id="135948"/>
    <lineage>
        <taxon>Bacteria</taxon>
        <taxon>Bacillati</taxon>
        <taxon>Actinomycetota</taxon>
        <taxon>Actinomycetes</taxon>
        <taxon>Micromonosporales</taxon>
        <taxon>Micromonosporaceae</taxon>
        <taxon>Actinoplanes</taxon>
    </lineage>
</organism>
<accession>A0A7W7M5M1</accession>
<dbReference type="Gene3D" id="1.10.3720.10">
    <property type="entry name" value="MetI-like"/>
    <property type="match status" value="1"/>
</dbReference>
<evidence type="ECO:0000313" key="10">
    <source>
        <dbReference type="EMBL" id="MBB4737869.1"/>
    </source>
</evidence>
<evidence type="ECO:0000256" key="3">
    <source>
        <dbReference type="ARBA" id="ARBA00022475"/>
    </source>
</evidence>
<feature type="region of interest" description="Disordered" evidence="8">
    <location>
        <begin position="1"/>
        <end position="20"/>
    </location>
</feature>
<dbReference type="AlphaFoldDB" id="A0A7W7M5M1"/>
<dbReference type="InterPro" id="IPR035906">
    <property type="entry name" value="MetI-like_sf"/>
</dbReference>
<feature type="transmembrane region" description="Helical" evidence="7">
    <location>
        <begin position="265"/>
        <end position="290"/>
    </location>
</feature>
<dbReference type="GO" id="GO:0055085">
    <property type="term" value="P:transmembrane transport"/>
    <property type="evidence" value="ECO:0007669"/>
    <property type="project" value="InterPro"/>
</dbReference>
<comment type="similarity">
    <text evidence="7">Belongs to the binding-protein-dependent transport system permease family.</text>
</comment>
<feature type="transmembrane region" description="Helical" evidence="7">
    <location>
        <begin position="59"/>
        <end position="80"/>
    </location>
</feature>
<comment type="caution">
    <text evidence="10">The sequence shown here is derived from an EMBL/GenBank/DDBJ whole genome shotgun (WGS) entry which is preliminary data.</text>
</comment>
<dbReference type="SUPFAM" id="SSF161098">
    <property type="entry name" value="MetI-like"/>
    <property type="match status" value="1"/>
</dbReference>
<dbReference type="Pfam" id="PF00528">
    <property type="entry name" value="BPD_transp_1"/>
    <property type="match status" value="1"/>
</dbReference>
<comment type="subcellular location">
    <subcellularLocation>
        <location evidence="1 7">Cell membrane</location>
        <topology evidence="1 7">Multi-pass membrane protein</topology>
    </subcellularLocation>
</comment>
<keyword evidence="4 7" id="KW-0812">Transmembrane</keyword>
<reference evidence="10 11" key="1">
    <citation type="submission" date="2020-08" db="EMBL/GenBank/DDBJ databases">
        <title>Sequencing the genomes of 1000 actinobacteria strains.</title>
        <authorList>
            <person name="Klenk H.-P."/>
        </authorList>
    </citation>
    <scope>NUCLEOTIDE SEQUENCE [LARGE SCALE GENOMIC DNA]</scope>
    <source>
        <strain evidence="10 11">DSM 45809</strain>
    </source>
</reference>
<dbReference type="CDD" id="cd06261">
    <property type="entry name" value="TM_PBP2"/>
    <property type="match status" value="1"/>
</dbReference>
<dbReference type="PANTHER" id="PTHR43386:SF1">
    <property type="entry name" value="D,D-DIPEPTIDE TRANSPORT SYSTEM PERMEASE PROTEIN DDPC-RELATED"/>
    <property type="match status" value="1"/>
</dbReference>
<keyword evidence="3" id="KW-1003">Cell membrane</keyword>
<evidence type="ECO:0000256" key="8">
    <source>
        <dbReference type="SAM" id="MobiDB-lite"/>
    </source>
</evidence>
<dbReference type="InterPro" id="IPR050366">
    <property type="entry name" value="BP-dependent_transpt_permease"/>
</dbReference>
<keyword evidence="6 7" id="KW-0472">Membrane</keyword>
<proteinExistence type="inferred from homology"/>
<gene>
    <name evidence="10" type="ORF">BJY16_001328</name>
</gene>
<dbReference type="Proteomes" id="UP000546162">
    <property type="component" value="Unassembled WGS sequence"/>
</dbReference>
<protein>
    <submittedName>
        <fullName evidence="10">Peptide/nickel transport system permease protein</fullName>
    </submittedName>
</protein>
<evidence type="ECO:0000256" key="5">
    <source>
        <dbReference type="ARBA" id="ARBA00022989"/>
    </source>
</evidence>
<feature type="transmembrane region" description="Helical" evidence="7">
    <location>
        <begin position="141"/>
        <end position="166"/>
    </location>
</feature>
<keyword evidence="11" id="KW-1185">Reference proteome</keyword>
<evidence type="ECO:0000256" key="2">
    <source>
        <dbReference type="ARBA" id="ARBA00022448"/>
    </source>
</evidence>
<feature type="transmembrane region" description="Helical" evidence="7">
    <location>
        <begin position="173"/>
        <end position="193"/>
    </location>
</feature>
<feature type="transmembrane region" description="Helical" evidence="7">
    <location>
        <begin position="205"/>
        <end position="226"/>
    </location>
</feature>
<name>A0A7W7M5M1_9ACTN</name>
<dbReference type="InterPro" id="IPR000515">
    <property type="entry name" value="MetI-like"/>
</dbReference>
<keyword evidence="5 7" id="KW-1133">Transmembrane helix</keyword>
<evidence type="ECO:0000256" key="1">
    <source>
        <dbReference type="ARBA" id="ARBA00004651"/>
    </source>
</evidence>
<dbReference type="Pfam" id="PF12911">
    <property type="entry name" value="OppC_N"/>
    <property type="match status" value="1"/>
</dbReference>
<sequence>MVAGRGPANNMSLGPEAPISDEMQAPTADAAEVRGPAEKAIAGRSLKQIAWRRLKRDKVAMGGGFVVLFLIVVAILAPVLTKLFGYPIDEFHQDQIDATFGTPIKPFGGISSDFILGVEPTSGRDVFSRIVYGAQTSLTVAFLSAFVSTVLGVLFGTAAGFFGGWVDAFISRVMDFLLAFPQLLFSIALVSVLPDSIFGMNSRVSAMLILIGIIGFFGWPYIGRIVRGQTLSLREREFVEAARSIGARSPRILFREMLPNLAAPILVYATLIIPTNILTEAALSFLGVGIPPPNPSWGGMLSDAVATYSISPMYMIIPGTAIFITVLAFNLFGDGLRDALDPKAR</sequence>
<evidence type="ECO:0000256" key="7">
    <source>
        <dbReference type="RuleBase" id="RU363032"/>
    </source>
</evidence>
<dbReference type="GO" id="GO:0005886">
    <property type="term" value="C:plasma membrane"/>
    <property type="evidence" value="ECO:0007669"/>
    <property type="project" value="UniProtKB-SubCell"/>
</dbReference>
<dbReference type="EMBL" id="JACHNB010000001">
    <property type="protein sequence ID" value="MBB4737869.1"/>
    <property type="molecule type" value="Genomic_DNA"/>
</dbReference>
<evidence type="ECO:0000259" key="9">
    <source>
        <dbReference type="PROSITE" id="PS50928"/>
    </source>
</evidence>
<dbReference type="PROSITE" id="PS50928">
    <property type="entry name" value="ABC_TM1"/>
    <property type="match status" value="1"/>
</dbReference>
<dbReference type="PANTHER" id="PTHR43386">
    <property type="entry name" value="OLIGOPEPTIDE TRANSPORT SYSTEM PERMEASE PROTEIN APPC"/>
    <property type="match status" value="1"/>
</dbReference>
<feature type="transmembrane region" description="Helical" evidence="7">
    <location>
        <begin position="310"/>
        <end position="333"/>
    </location>
</feature>
<evidence type="ECO:0000256" key="6">
    <source>
        <dbReference type="ARBA" id="ARBA00023136"/>
    </source>
</evidence>
<dbReference type="InterPro" id="IPR025966">
    <property type="entry name" value="OppC_N"/>
</dbReference>
<feature type="domain" description="ABC transmembrane type-1" evidence="9">
    <location>
        <begin position="134"/>
        <end position="333"/>
    </location>
</feature>